<dbReference type="KEGG" id="ruf:TH63_09765"/>
<dbReference type="PANTHER" id="PTHR30231">
    <property type="entry name" value="DNA POLYMERASE III SUBUNIT EPSILON"/>
    <property type="match status" value="1"/>
</dbReference>
<sequence>MKLHLRKPIVFFDLETTGVDICKDRIVEISMLKVMPNGEEIIKTRKVNPTIPIPIESSMIHKIYDDDVADCPTFAQLARSLDDFLKGCDLGGFNLIKFDIPLLAEEFLRVDIDFDIEHRAIVDVCRIFHQMEQRTLSAAYKFYCDKTLENAHSAEADNIATYEILKSQLSYYENVPLPGAEDQAKFPVQNDMQQLHHFTFQKTADLCGRIVYNTSGVEVFNFGKHKNVPVVDVFKKEPSYYDWMMKGDFPLYTKKVLTRIKLRGALQQTAMKQ</sequence>
<dbReference type="InterPro" id="IPR036397">
    <property type="entry name" value="RNaseH_sf"/>
</dbReference>
<dbReference type="OrthoDB" id="9791657at2"/>
<keyword evidence="3" id="KW-1185">Reference proteome</keyword>
<dbReference type="PANTHER" id="PTHR30231:SF41">
    <property type="entry name" value="DNA POLYMERASE III SUBUNIT EPSILON"/>
    <property type="match status" value="1"/>
</dbReference>
<organism evidence="2 3">
    <name type="scientific">Rufibacter radiotolerans</name>
    <dbReference type="NCBI Taxonomy" id="1379910"/>
    <lineage>
        <taxon>Bacteria</taxon>
        <taxon>Pseudomonadati</taxon>
        <taxon>Bacteroidota</taxon>
        <taxon>Cytophagia</taxon>
        <taxon>Cytophagales</taxon>
        <taxon>Hymenobacteraceae</taxon>
        <taxon>Rufibacter</taxon>
    </lineage>
</organism>
<dbReference type="Pfam" id="PF00929">
    <property type="entry name" value="RNase_T"/>
    <property type="match status" value="1"/>
</dbReference>
<dbReference type="InterPro" id="IPR013520">
    <property type="entry name" value="Ribonucl_H"/>
</dbReference>
<dbReference type="EMBL" id="CP010777">
    <property type="protein sequence ID" value="AKQ45864.1"/>
    <property type="molecule type" value="Genomic_DNA"/>
</dbReference>
<dbReference type="Pfam" id="PF20600">
    <property type="entry name" value="ExoX-like_C"/>
    <property type="match status" value="1"/>
</dbReference>
<gene>
    <name evidence="2" type="ORF">TH63_09765</name>
</gene>
<dbReference type="Gene3D" id="3.30.420.10">
    <property type="entry name" value="Ribonuclease H-like superfamily/Ribonuclease H"/>
    <property type="match status" value="1"/>
</dbReference>
<accession>A0A0H4VQ59</accession>
<evidence type="ECO:0000259" key="1">
    <source>
        <dbReference type="SMART" id="SM00479"/>
    </source>
</evidence>
<dbReference type="InterPro" id="IPR046768">
    <property type="entry name" value="ExoX-like_C"/>
</dbReference>
<name>A0A0H4VQ59_9BACT</name>
<dbReference type="GO" id="GO:0005829">
    <property type="term" value="C:cytosol"/>
    <property type="evidence" value="ECO:0007669"/>
    <property type="project" value="TreeGrafter"/>
</dbReference>
<dbReference type="GO" id="GO:0045004">
    <property type="term" value="P:DNA replication proofreading"/>
    <property type="evidence" value="ECO:0007669"/>
    <property type="project" value="TreeGrafter"/>
</dbReference>
<dbReference type="Proteomes" id="UP000036458">
    <property type="component" value="Chromosome"/>
</dbReference>
<dbReference type="InterPro" id="IPR012337">
    <property type="entry name" value="RNaseH-like_sf"/>
</dbReference>
<dbReference type="CDD" id="cd06127">
    <property type="entry name" value="DEDDh"/>
    <property type="match status" value="1"/>
</dbReference>
<dbReference type="AlphaFoldDB" id="A0A0H4VQ59"/>
<proteinExistence type="predicted"/>
<dbReference type="SMART" id="SM00479">
    <property type="entry name" value="EXOIII"/>
    <property type="match status" value="1"/>
</dbReference>
<evidence type="ECO:0000313" key="3">
    <source>
        <dbReference type="Proteomes" id="UP000036458"/>
    </source>
</evidence>
<dbReference type="PATRIC" id="fig|1379910.4.peg.2122"/>
<reference evidence="2 3" key="1">
    <citation type="submission" date="2015-01" db="EMBL/GenBank/DDBJ databases">
        <title>Rufibacter sp./DG31D/ whole genome sequencing.</title>
        <authorList>
            <person name="Kim M.K."/>
            <person name="Srinivasan S."/>
            <person name="Lee J.-J."/>
        </authorList>
    </citation>
    <scope>NUCLEOTIDE SEQUENCE [LARGE SCALE GENOMIC DNA]</scope>
    <source>
        <strain evidence="2 3">DG31D</strain>
    </source>
</reference>
<evidence type="ECO:0000313" key="2">
    <source>
        <dbReference type="EMBL" id="AKQ45864.1"/>
    </source>
</evidence>
<dbReference type="RefSeq" id="WP_048920786.1">
    <property type="nucleotide sequence ID" value="NZ_CP010777.1"/>
</dbReference>
<dbReference type="GO" id="GO:0003676">
    <property type="term" value="F:nucleic acid binding"/>
    <property type="evidence" value="ECO:0007669"/>
    <property type="project" value="InterPro"/>
</dbReference>
<dbReference type="STRING" id="1379910.TH63_09765"/>
<dbReference type="GO" id="GO:0008408">
    <property type="term" value="F:3'-5' exonuclease activity"/>
    <property type="evidence" value="ECO:0007669"/>
    <property type="project" value="TreeGrafter"/>
</dbReference>
<dbReference type="SUPFAM" id="SSF53098">
    <property type="entry name" value="Ribonuclease H-like"/>
    <property type="match status" value="1"/>
</dbReference>
<protein>
    <submittedName>
        <fullName evidence="2">DNA polymerase III subunit epsilon</fullName>
    </submittedName>
</protein>
<feature type="domain" description="Exonuclease" evidence="1">
    <location>
        <begin position="8"/>
        <end position="174"/>
    </location>
</feature>